<keyword evidence="1" id="KW-0472">Membrane</keyword>
<feature type="transmembrane region" description="Helical" evidence="1">
    <location>
        <begin position="9"/>
        <end position="28"/>
    </location>
</feature>
<dbReference type="EMBL" id="JYDQ01005821">
    <property type="protein sequence ID" value="KRX71032.1"/>
    <property type="molecule type" value="Genomic_DNA"/>
</dbReference>
<protein>
    <submittedName>
        <fullName evidence="2">Triose phosphate/phosphate translocator TPT, chloroplastic</fullName>
    </submittedName>
</protein>
<evidence type="ECO:0000313" key="3">
    <source>
        <dbReference type="Proteomes" id="UP000054783"/>
    </source>
</evidence>
<keyword evidence="1" id="KW-1133">Transmembrane helix</keyword>
<proteinExistence type="predicted"/>
<name>A0A0V0W5L1_9BILA</name>
<sequence>MTDMDSTNLYAYISIIALIVCIPPAIIFEGPQLLQHGFNDAIGK</sequence>
<evidence type="ECO:0000256" key="1">
    <source>
        <dbReference type="SAM" id="Phobius"/>
    </source>
</evidence>
<organism evidence="2 3">
    <name type="scientific">Trichinella patagoniensis</name>
    <dbReference type="NCBI Taxonomy" id="990121"/>
    <lineage>
        <taxon>Eukaryota</taxon>
        <taxon>Metazoa</taxon>
        <taxon>Ecdysozoa</taxon>
        <taxon>Nematoda</taxon>
        <taxon>Enoplea</taxon>
        <taxon>Dorylaimia</taxon>
        <taxon>Trichinellida</taxon>
        <taxon>Trichinellidae</taxon>
        <taxon>Trichinella</taxon>
    </lineage>
</organism>
<feature type="non-terminal residue" evidence="2">
    <location>
        <position position="44"/>
    </location>
</feature>
<dbReference type="STRING" id="990121.A0A0V0W5L1"/>
<keyword evidence="1" id="KW-0812">Transmembrane</keyword>
<evidence type="ECO:0000313" key="2">
    <source>
        <dbReference type="EMBL" id="KRX71032.1"/>
    </source>
</evidence>
<reference evidence="2 3" key="1">
    <citation type="submission" date="2015-01" db="EMBL/GenBank/DDBJ databases">
        <title>Evolution of Trichinella species and genotypes.</title>
        <authorList>
            <person name="Korhonen P.K."/>
            <person name="Edoardo P."/>
            <person name="Giuseppe L.R."/>
            <person name="Gasser R.B."/>
        </authorList>
    </citation>
    <scope>NUCLEOTIDE SEQUENCE [LARGE SCALE GENOMIC DNA]</scope>
    <source>
        <strain evidence="2">ISS2496</strain>
    </source>
</reference>
<accession>A0A0V0W5L1</accession>
<gene>
    <name evidence="2" type="primary">TPT</name>
    <name evidence="2" type="ORF">T12_12136</name>
</gene>
<keyword evidence="3" id="KW-1185">Reference proteome</keyword>
<dbReference type="AlphaFoldDB" id="A0A0V0W5L1"/>
<comment type="caution">
    <text evidence="2">The sequence shown here is derived from an EMBL/GenBank/DDBJ whole genome shotgun (WGS) entry which is preliminary data.</text>
</comment>
<dbReference type="Proteomes" id="UP000054783">
    <property type="component" value="Unassembled WGS sequence"/>
</dbReference>